<evidence type="ECO:0000313" key="3">
    <source>
        <dbReference type="Proteomes" id="UP000324800"/>
    </source>
</evidence>
<evidence type="ECO:0000256" key="1">
    <source>
        <dbReference type="SAM" id="Phobius"/>
    </source>
</evidence>
<keyword evidence="1" id="KW-0812">Transmembrane</keyword>
<keyword evidence="1" id="KW-1133">Transmembrane helix</keyword>
<evidence type="ECO:0000313" key="2">
    <source>
        <dbReference type="EMBL" id="KAA6364643.1"/>
    </source>
</evidence>
<dbReference type="AlphaFoldDB" id="A0A5J4U324"/>
<dbReference type="EMBL" id="SNRW01021399">
    <property type="protein sequence ID" value="KAA6364643.1"/>
    <property type="molecule type" value="Genomic_DNA"/>
</dbReference>
<gene>
    <name evidence="2" type="ORF">EZS28_039831</name>
</gene>
<feature type="transmembrane region" description="Helical" evidence="1">
    <location>
        <begin position="66"/>
        <end position="90"/>
    </location>
</feature>
<accession>A0A5J4U324</accession>
<protein>
    <submittedName>
        <fullName evidence="2">Uncharacterized protein</fullName>
    </submittedName>
</protein>
<organism evidence="2 3">
    <name type="scientific">Streblomastix strix</name>
    <dbReference type="NCBI Taxonomy" id="222440"/>
    <lineage>
        <taxon>Eukaryota</taxon>
        <taxon>Metamonada</taxon>
        <taxon>Preaxostyla</taxon>
        <taxon>Oxymonadida</taxon>
        <taxon>Streblomastigidae</taxon>
        <taxon>Streblomastix</taxon>
    </lineage>
</organism>
<reference evidence="2 3" key="1">
    <citation type="submission" date="2019-03" db="EMBL/GenBank/DDBJ databases">
        <title>Single cell metagenomics reveals metabolic interactions within the superorganism composed of flagellate Streblomastix strix and complex community of Bacteroidetes bacteria on its surface.</title>
        <authorList>
            <person name="Treitli S.C."/>
            <person name="Kolisko M."/>
            <person name="Husnik F."/>
            <person name="Keeling P."/>
            <person name="Hampl V."/>
        </authorList>
    </citation>
    <scope>NUCLEOTIDE SEQUENCE [LARGE SCALE GENOMIC DNA]</scope>
    <source>
        <strain evidence="2">ST1C</strain>
    </source>
</reference>
<name>A0A5J4U324_9EUKA</name>
<sequence>MGDLINPTSEYEGTVLLNSKCGQIEQQIQISDDPFPQDASDLQEYIHRISSSDPQDDPDKESGGGITWQGILILVGLGVSIILIIISCCACKHYCPPSCKDCCADCCCNFCEIVGNCCESICDCISCLCFCFGDSDEYTDRHGTTHYYEDDDGHKVNRHGERI</sequence>
<dbReference type="Proteomes" id="UP000324800">
    <property type="component" value="Unassembled WGS sequence"/>
</dbReference>
<proteinExistence type="predicted"/>
<comment type="caution">
    <text evidence="2">The sequence shown here is derived from an EMBL/GenBank/DDBJ whole genome shotgun (WGS) entry which is preliminary data.</text>
</comment>
<keyword evidence="1" id="KW-0472">Membrane</keyword>